<proteinExistence type="predicted"/>
<dbReference type="InterPro" id="IPR014756">
    <property type="entry name" value="Ig_E-set"/>
</dbReference>
<feature type="transmembrane region" description="Helical" evidence="1">
    <location>
        <begin position="90"/>
        <end position="108"/>
    </location>
</feature>
<keyword evidence="1" id="KW-0472">Membrane</keyword>
<dbReference type="Gene3D" id="2.60.40.650">
    <property type="match status" value="1"/>
</dbReference>
<feature type="transmembrane region" description="Helical" evidence="1">
    <location>
        <begin position="114"/>
        <end position="136"/>
    </location>
</feature>
<evidence type="ECO:0000313" key="3">
    <source>
        <dbReference type="EMBL" id="KRO49446.1"/>
    </source>
</evidence>
<dbReference type="AlphaFoldDB" id="A0A0R2QH51"/>
<keyword evidence="1" id="KW-0812">Transmembrane</keyword>
<dbReference type="PANTHER" id="PTHR19372:SF7">
    <property type="entry name" value="SULFITE OXIDASE, MITOCHONDRIAL"/>
    <property type="match status" value="1"/>
</dbReference>
<dbReference type="GO" id="GO:0020037">
    <property type="term" value="F:heme binding"/>
    <property type="evidence" value="ECO:0007669"/>
    <property type="project" value="TreeGrafter"/>
</dbReference>
<reference evidence="3 4" key="1">
    <citation type="submission" date="2015-10" db="EMBL/GenBank/DDBJ databases">
        <title>Metagenome-Assembled Genomes uncover a global brackish microbiome.</title>
        <authorList>
            <person name="Hugerth L.W."/>
            <person name="Larsson J."/>
            <person name="Alneberg J."/>
            <person name="Lindh M.V."/>
            <person name="Legrand C."/>
            <person name="Pinhassi J."/>
            <person name="Andersson A.F."/>
        </authorList>
    </citation>
    <scope>NUCLEOTIDE SEQUENCE [LARGE SCALE GENOMIC DNA]</scope>
    <source>
        <strain evidence="3">BACL6 MAG-120924-bin43</strain>
    </source>
</reference>
<dbReference type="Pfam" id="PF00174">
    <property type="entry name" value="Oxidored_molyb"/>
    <property type="match status" value="1"/>
</dbReference>
<dbReference type="InterPro" id="IPR000572">
    <property type="entry name" value="OxRdtase_Mopterin-bd_dom"/>
</dbReference>
<evidence type="ECO:0000256" key="1">
    <source>
        <dbReference type="SAM" id="Phobius"/>
    </source>
</evidence>
<dbReference type="InterPro" id="IPR036374">
    <property type="entry name" value="OxRdtase_Mopterin-bd_sf"/>
</dbReference>
<feature type="transmembrane region" description="Helical" evidence="1">
    <location>
        <begin position="66"/>
        <end position="85"/>
    </location>
</feature>
<feature type="non-terminal residue" evidence="3">
    <location>
        <position position="1"/>
    </location>
</feature>
<evidence type="ECO:0000313" key="4">
    <source>
        <dbReference type="Proteomes" id="UP000051017"/>
    </source>
</evidence>
<dbReference type="EMBL" id="LIBJ01000010">
    <property type="protein sequence ID" value="KRO49446.1"/>
    <property type="molecule type" value="Genomic_DNA"/>
</dbReference>
<dbReference type="GO" id="GO:0006790">
    <property type="term" value="P:sulfur compound metabolic process"/>
    <property type="evidence" value="ECO:0007669"/>
    <property type="project" value="TreeGrafter"/>
</dbReference>
<dbReference type="SUPFAM" id="SSF56524">
    <property type="entry name" value="Oxidoreductase molybdopterin-binding domain"/>
    <property type="match status" value="1"/>
</dbReference>
<accession>A0A0R2QH51</accession>
<dbReference type="GO" id="GO:0008482">
    <property type="term" value="F:sulfite oxidase activity"/>
    <property type="evidence" value="ECO:0007669"/>
    <property type="project" value="TreeGrafter"/>
</dbReference>
<gene>
    <name evidence="3" type="ORF">ABR75_07000</name>
</gene>
<dbReference type="SUPFAM" id="SSF81296">
    <property type="entry name" value="E set domains"/>
    <property type="match status" value="1"/>
</dbReference>
<dbReference type="GO" id="GO:0043546">
    <property type="term" value="F:molybdopterin cofactor binding"/>
    <property type="evidence" value="ECO:0007669"/>
    <property type="project" value="TreeGrafter"/>
</dbReference>
<feature type="transmembrane region" description="Helical" evidence="1">
    <location>
        <begin position="7"/>
        <end position="29"/>
    </location>
</feature>
<dbReference type="Proteomes" id="UP000051017">
    <property type="component" value="Unassembled WGS sequence"/>
</dbReference>
<keyword evidence="1" id="KW-1133">Transmembrane helix</keyword>
<feature type="domain" description="Oxidoreductase molybdopterin-binding" evidence="2">
    <location>
        <begin position="238"/>
        <end position="390"/>
    </location>
</feature>
<feature type="transmembrane region" description="Helical" evidence="1">
    <location>
        <begin position="164"/>
        <end position="182"/>
    </location>
</feature>
<comment type="caution">
    <text evidence="3">The sequence shown here is derived from an EMBL/GenBank/DDBJ whole genome shotgun (WGS) entry which is preliminary data.</text>
</comment>
<organism evidence="3 4">
    <name type="scientific">Acidimicrobiia bacterium BACL6 MAG-120924-bin43</name>
    <dbReference type="NCBI Taxonomy" id="1655583"/>
    <lineage>
        <taxon>Bacteria</taxon>
        <taxon>Bacillati</taxon>
        <taxon>Actinomycetota</taxon>
        <taxon>Acidimicrobiia</taxon>
        <taxon>acIV cluster</taxon>
    </lineage>
</organism>
<dbReference type="Gene3D" id="3.90.420.10">
    <property type="entry name" value="Oxidoreductase, molybdopterin-binding domain"/>
    <property type="match status" value="1"/>
</dbReference>
<evidence type="ECO:0000259" key="2">
    <source>
        <dbReference type="Pfam" id="PF00174"/>
    </source>
</evidence>
<name>A0A0R2QH51_9ACTN</name>
<dbReference type="PANTHER" id="PTHR19372">
    <property type="entry name" value="SULFITE REDUCTASE"/>
    <property type="match status" value="1"/>
</dbReference>
<sequence>ISPPRWIGCVVGLSSGIFAVSIGMVVGALGNSRSSLDLVGSSFIDRTPLWLKEQAIQTFGTNDKTALEVGMIGVLIIASVVLGLLSSRRLAPLQIGILVFGLLGAVSASEHVGAGFISIIAPLCGVAAGLFAAHRLHGYLTNQRKLSRTPQQSRVPLGWDRRSFIRTVGAFSALSGGGVLFARSREQARVQQLQDLTQIPLPPLATDNAPADPATDFHPTDPYITPNDSFYRIDTALSFPRVDRAKWKLRIHGLVEREKLFSIDDLQALPQVERIITLCCVSNEVGGPYIGNAVWRGVLLKDVLESCGIKKNAEQVLSTSLDGWTSGFPVSTAMDGRDALIAIGMNGQPLPLMHGYPARLVVPGLYGYVSATKWLSEINITTWSAEQGYWIPRGWSRDAPVKTQSRIDVPRKGESISAGKFRLAGVAWAQHTGVQQVELRIDRGAWQSCDLGVDLTDDAWRQWIFDWDATAGEHTIQVRASDKSGYTQTEEVRRVDPDGATGWHTREIRVI</sequence>
<protein>
    <recommendedName>
        <fullName evidence="2">Oxidoreductase molybdopterin-binding domain-containing protein</fullName>
    </recommendedName>
</protein>